<dbReference type="InterPro" id="IPR029062">
    <property type="entry name" value="Class_I_gatase-like"/>
</dbReference>
<accession>A0A7R9G930</accession>
<dbReference type="NCBIfam" id="NF003672">
    <property type="entry name" value="PRK05297.1"/>
    <property type="match status" value="1"/>
</dbReference>
<dbReference type="InterPro" id="IPR016188">
    <property type="entry name" value="PurM-like_N"/>
</dbReference>
<evidence type="ECO:0000313" key="13">
    <source>
        <dbReference type="Proteomes" id="UP000678499"/>
    </source>
</evidence>
<sequence length="1513" mass="165125">MFSRKFYVLQLDLTSNPNLRRKVSLLRSEFRGLKCVQVELCYNVALEPESGDSGLCKFDEDKLRWVFSQWGNKVRDESQFVLGEEVSDPWKLIEIGPRLNFTTPFSTNVVSILRAVGVESVSRVELSTRYLLWFESVVEDSMIAEMSEKLHDRMTECVYDENTLSDIGKVVIDKSLERVPLLAEGRAALEKLNKVMGLGFDDWDLSWYTKMFQELGRDPTTVECFDLAQSNSEHSRHWFFKGDLEMNGHHLGQTLFELIMATQEGSNQNNVIKFSDNSSAIEGFVTRMFLPLESGSSAPFLVKDGKRHIVFTAETHNFPTAICPFSGAATGTGGRIRDVQAVGRGGHVIAASAGYCFGNLKFPGEGHRWNTDGPSYPESFATPLEVAIQASNGASDYGNKFGEPVILGFVRSFGLNLIKQTGFHKEWMKPIMFSAGIGTLDEALVSKETPAKGMLVVKVGGLPYRVGVGGGAASSAQVQGSGKADLDFNAVQRGDPEMEQKMNRVIRGCIETGLMKGENPILSIHDQGAGGNGNVLKELVEPAGAVIRAKDFQLGDQTMTPLEIWGAEYQESNALLCSKDGLDVLAGIAAREKCPVDVVGEVTGDGKIVFETDVSGKEESRAVDLPLDVILGSLPKKKFELSLHTPKYGLVTYPTDMLIPELLNAVIGQTSLSSKRWLTNKVDRSVTGLVAQQQCVGPFHVPIADVAVIALSYFDTVGSATSIGEQPLKILSDPGAGARMSVAEMLTNLAAAPISSIKDIKCSGNWMWPAKIINEGANLVAACRAMCETMQLLGIALDGGKDSLSMAAKDRHGETVLSPGSLVVSGYAPCVEIRKIVTPDLKLPFRDGAGKLILVRPCKTSETELRWRLGGSAFAQCFLQVGSDPPDLDHPELLVDAFNAIQHLIKGARMSVAEMLTNLAAAPISSIKDIKCSGNWMWPAKIINEGANLVAACRAMCETMQLLGIALDGGKDSLSMAAKDRHGETVLSPGSLVVSGYAPCVEIRKIVTPDLKLPFRDGAGKLILVRPCKTSETELRWRLGGSAFAQCFLQVGSDPPDLDHPELLVDAFNAIQHLIKAGAIEAIHDISDGGLIICLLEMAFGGYCGIDVNITHEVLGHTDGLVNCLFGEEAGWVIEVAEAFVDVVLSTFSKVGVFAVVLGTSKDFGASSQIVIREMDEPVFDEKMTVLFSAWEKTSFELELLQATPDCVKQEFASIDARVKPVVLESLPAFELSAENLLPIVREPDFVGIRVCVLREEGCNGDREMAAALHLAGFEVWDVMMSDLIDGRVVLDQFRGIIFPGGFSYADVLGSAKGWAASLTFHSNIKQQVLAWKSRPDTFSLGVCNGCQLMTLVGWLFNMDLENAETEPTQFPIHLDHNDSGRYESRFSWVKVMATNSVFFTGLAEACLGVWVAHGEGKFVFRDQNVLRGLEEDGCVAMVYTDDSGERTMDYPFNPNGSGVAAITSKDGRHLAMMPHPERCVHWWQWPFVPSKPTGDFSPWMQFFVNAYEWCNS</sequence>
<dbReference type="Pfam" id="PF18072">
    <property type="entry name" value="FGAR-AT_linker"/>
    <property type="match status" value="1"/>
</dbReference>
<dbReference type="InterPro" id="IPR036604">
    <property type="entry name" value="PurS-like_sf"/>
</dbReference>
<dbReference type="Pfam" id="PF22689">
    <property type="entry name" value="FGAR-AT_PurM_N-like"/>
    <property type="match status" value="2"/>
</dbReference>
<dbReference type="Gene3D" id="3.40.50.880">
    <property type="match status" value="1"/>
</dbReference>
<dbReference type="PANTHER" id="PTHR10099:SF1">
    <property type="entry name" value="PHOSPHORIBOSYLFORMYLGLYCINAMIDINE SYNTHASE"/>
    <property type="match status" value="1"/>
</dbReference>
<proteinExistence type="predicted"/>
<dbReference type="Gene3D" id="3.30.1330.10">
    <property type="entry name" value="PurM-like, N-terminal domain"/>
    <property type="match status" value="3"/>
</dbReference>
<dbReference type="SMART" id="SM01211">
    <property type="entry name" value="GATase_5"/>
    <property type="match status" value="1"/>
</dbReference>
<dbReference type="Pfam" id="PF02769">
    <property type="entry name" value="AIRS_C"/>
    <property type="match status" value="2"/>
</dbReference>
<dbReference type="CDD" id="cd01740">
    <property type="entry name" value="GATase1_FGAR_AT"/>
    <property type="match status" value="1"/>
</dbReference>
<dbReference type="InterPro" id="IPR055181">
    <property type="entry name" value="FGAR-AT_PurM_N-like"/>
</dbReference>
<dbReference type="SUPFAM" id="SSF109736">
    <property type="entry name" value="FGAM synthase PurL, linker domain"/>
    <property type="match status" value="1"/>
</dbReference>
<dbReference type="FunFam" id="3.90.650.10:FF:000024">
    <property type="entry name" value="Phosphoribosylformylglycinamidine synthase"/>
    <property type="match status" value="1"/>
</dbReference>
<name>A0A7R9G930_9CRUS</name>
<organism evidence="12">
    <name type="scientific">Notodromas monacha</name>
    <dbReference type="NCBI Taxonomy" id="399045"/>
    <lineage>
        <taxon>Eukaryota</taxon>
        <taxon>Metazoa</taxon>
        <taxon>Ecdysozoa</taxon>
        <taxon>Arthropoda</taxon>
        <taxon>Crustacea</taxon>
        <taxon>Oligostraca</taxon>
        <taxon>Ostracoda</taxon>
        <taxon>Podocopa</taxon>
        <taxon>Podocopida</taxon>
        <taxon>Cypridocopina</taxon>
        <taxon>Cypridoidea</taxon>
        <taxon>Cyprididae</taxon>
        <taxon>Notodromas</taxon>
    </lineage>
</organism>
<dbReference type="FunFam" id="1.10.8.750:FF:000001">
    <property type="entry name" value="Putative phosphoribosylformylglycinamidine synthase"/>
    <property type="match status" value="1"/>
</dbReference>
<dbReference type="EMBL" id="OA882196">
    <property type="protein sequence ID" value="CAD7273684.1"/>
    <property type="molecule type" value="Genomic_DNA"/>
</dbReference>
<feature type="domain" description="FGAR-AT PurM N-terminal-like" evidence="11">
    <location>
        <begin position="903"/>
        <end position="999"/>
    </location>
</feature>
<dbReference type="GO" id="GO:0006164">
    <property type="term" value="P:purine nucleotide biosynthetic process"/>
    <property type="evidence" value="ECO:0007669"/>
    <property type="project" value="UniProtKB-KW"/>
</dbReference>
<feature type="domain" description="Phosphoribosylformylglycinamidine synthase linker" evidence="9">
    <location>
        <begin position="189"/>
        <end position="237"/>
    </location>
</feature>
<evidence type="ECO:0000256" key="6">
    <source>
        <dbReference type="ARBA" id="ARBA00022842"/>
    </source>
</evidence>
<evidence type="ECO:0000256" key="3">
    <source>
        <dbReference type="ARBA" id="ARBA00022741"/>
    </source>
</evidence>
<keyword evidence="2" id="KW-0479">Metal-binding</keyword>
<gene>
    <name evidence="12" type="ORF">NMOB1V02_LOCUS1558</name>
</gene>
<dbReference type="CDD" id="cd02203">
    <property type="entry name" value="PurL_repeat1"/>
    <property type="match status" value="1"/>
</dbReference>
<evidence type="ECO:0000259" key="10">
    <source>
        <dbReference type="Pfam" id="PF18076"/>
    </source>
</evidence>
<dbReference type="CDD" id="cd02204">
    <property type="entry name" value="PurL_repeat2"/>
    <property type="match status" value="1"/>
</dbReference>
<dbReference type="GO" id="GO:0004642">
    <property type="term" value="F:phosphoribosylformylglycinamidine synthase activity"/>
    <property type="evidence" value="ECO:0007669"/>
    <property type="project" value="TreeGrafter"/>
</dbReference>
<keyword evidence="1" id="KW-0436">Ligase</keyword>
<feature type="domain" description="PurM-like C-terminal" evidence="8">
    <location>
        <begin position="1039"/>
        <end position="1161"/>
    </location>
</feature>
<dbReference type="SUPFAM" id="SSF82697">
    <property type="entry name" value="PurS-like"/>
    <property type="match status" value="1"/>
</dbReference>
<feature type="domain" description="PurM-like C-terminal" evidence="8">
    <location>
        <begin position="452"/>
        <end position="610"/>
    </location>
</feature>
<dbReference type="InterPro" id="IPR010918">
    <property type="entry name" value="PurM-like_C_dom"/>
</dbReference>
<dbReference type="InterPro" id="IPR040707">
    <property type="entry name" value="FGAR-AT_N"/>
</dbReference>
<evidence type="ECO:0000313" key="12">
    <source>
        <dbReference type="EMBL" id="CAD7273684.1"/>
    </source>
</evidence>
<feature type="domain" description="PurM-like N-terminal" evidence="7">
    <location>
        <begin position="304"/>
        <end position="410"/>
    </location>
</feature>
<evidence type="ECO:0000256" key="5">
    <source>
        <dbReference type="ARBA" id="ARBA00022840"/>
    </source>
</evidence>
<keyword evidence="4" id="KW-0658">Purine biosynthesis</keyword>
<dbReference type="Proteomes" id="UP000678499">
    <property type="component" value="Unassembled WGS sequence"/>
</dbReference>
<dbReference type="OrthoDB" id="6666987at2759"/>
<evidence type="ECO:0000259" key="11">
    <source>
        <dbReference type="Pfam" id="PF22689"/>
    </source>
</evidence>
<dbReference type="Pfam" id="PF00586">
    <property type="entry name" value="AIRS"/>
    <property type="match status" value="1"/>
</dbReference>
<dbReference type="GO" id="GO:0005737">
    <property type="term" value="C:cytoplasm"/>
    <property type="evidence" value="ECO:0007669"/>
    <property type="project" value="TreeGrafter"/>
</dbReference>
<dbReference type="InterPro" id="IPR041609">
    <property type="entry name" value="PurL_linker"/>
</dbReference>
<dbReference type="InterPro" id="IPR036921">
    <property type="entry name" value="PurM-like_N_sf"/>
</dbReference>
<dbReference type="InterPro" id="IPR036676">
    <property type="entry name" value="PurM-like_C_sf"/>
</dbReference>
<dbReference type="GO" id="GO:0046872">
    <property type="term" value="F:metal ion binding"/>
    <property type="evidence" value="ECO:0007669"/>
    <property type="project" value="UniProtKB-KW"/>
</dbReference>
<keyword evidence="5" id="KW-0067">ATP-binding</keyword>
<dbReference type="SUPFAM" id="SSF55326">
    <property type="entry name" value="PurM N-terminal domain-like"/>
    <property type="match status" value="3"/>
</dbReference>
<evidence type="ECO:0000259" key="7">
    <source>
        <dbReference type="Pfam" id="PF00586"/>
    </source>
</evidence>
<reference evidence="12" key="1">
    <citation type="submission" date="2020-11" db="EMBL/GenBank/DDBJ databases">
        <authorList>
            <person name="Tran Van P."/>
        </authorList>
    </citation>
    <scope>NUCLEOTIDE SEQUENCE</scope>
</reference>
<dbReference type="Gene3D" id="3.90.650.10">
    <property type="entry name" value="PurM-like C-terminal domain"/>
    <property type="match status" value="2"/>
</dbReference>
<dbReference type="PANTHER" id="PTHR10099">
    <property type="entry name" value="PHOSPHORIBOSYLFORMYLGLYCINAMIDINE SYNTHASE"/>
    <property type="match status" value="1"/>
</dbReference>
<keyword evidence="3" id="KW-0547">Nucleotide-binding</keyword>
<protein>
    <submittedName>
        <fullName evidence="12">Uncharacterized protein</fullName>
    </submittedName>
</protein>
<dbReference type="Pfam" id="PF13507">
    <property type="entry name" value="GATase_5"/>
    <property type="match status" value="1"/>
</dbReference>
<dbReference type="EMBL" id="CAJPEX010000159">
    <property type="protein sequence ID" value="CAG0913836.1"/>
    <property type="molecule type" value="Genomic_DNA"/>
</dbReference>
<evidence type="ECO:0000259" key="8">
    <source>
        <dbReference type="Pfam" id="PF02769"/>
    </source>
</evidence>
<dbReference type="SUPFAM" id="SSF52317">
    <property type="entry name" value="Class I glutamine amidotransferase-like"/>
    <property type="match status" value="1"/>
</dbReference>
<evidence type="ECO:0000256" key="1">
    <source>
        <dbReference type="ARBA" id="ARBA00022598"/>
    </source>
</evidence>
<evidence type="ECO:0000259" key="9">
    <source>
        <dbReference type="Pfam" id="PF18072"/>
    </source>
</evidence>
<dbReference type="SUPFAM" id="SSF56042">
    <property type="entry name" value="PurM C-terminal domain-like"/>
    <property type="match status" value="2"/>
</dbReference>
<feature type="domain" description="Phosphoribosylformylglycinamidine synthase N-terminal" evidence="10">
    <location>
        <begin position="91"/>
        <end position="162"/>
    </location>
</feature>
<feature type="domain" description="FGAR-AT PurM N-terminal-like" evidence="11">
    <location>
        <begin position="674"/>
        <end position="829"/>
    </location>
</feature>
<evidence type="ECO:0000256" key="4">
    <source>
        <dbReference type="ARBA" id="ARBA00022755"/>
    </source>
</evidence>
<dbReference type="PROSITE" id="PS51273">
    <property type="entry name" value="GATASE_TYPE_1"/>
    <property type="match status" value="1"/>
</dbReference>
<dbReference type="Pfam" id="PF18076">
    <property type="entry name" value="FGAR-AT_N"/>
    <property type="match status" value="1"/>
</dbReference>
<dbReference type="Gene3D" id="1.10.8.750">
    <property type="entry name" value="Phosphoribosylformylglycinamidine synthase, linker domain"/>
    <property type="match status" value="1"/>
</dbReference>
<keyword evidence="6" id="KW-0460">Magnesium</keyword>
<keyword evidence="13" id="KW-1185">Reference proteome</keyword>
<evidence type="ECO:0000256" key="2">
    <source>
        <dbReference type="ARBA" id="ARBA00022723"/>
    </source>
</evidence>
<dbReference type="GO" id="GO:0005524">
    <property type="term" value="F:ATP binding"/>
    <property type="evidence" value="ECO:0007669"/>
    <property type="project" value="UniProtKB-KW"/>
</dbReference>